<protein>
    <submittedName>
        <fullName evidence="1">Uncharacterized protein</fullName>
    </submittedName>
</protein>
<dbReference type="OrthoDB" id="9395480at2759"/>
<evidence type="ECO:0000313" key="2">
    <source>
        <dbReference type="Proteomes" id="UP000796761"/>
    </source>
</evidence>
<reference evidence="1" key="1">
    <citation type="submission" date="2019-04" db="EMBL/GenBank/DDBJ databases">
        <title>Genome assembly of Zosterops borbonicus 15179.</title>
        <authorList>
            <person name="Leroy T."/>
            <person name="Anselmetti Y."/>
            <person name="Tilak M.-K."/>
            <person name="Nabholz B."/>
        </authorList>
    </citation>
    <scope>NUCLEOTIDE SEQUENCE</scope>
    <source>
        <strain evidence="1">HGM_15179</strain>
        <tissue evidence="1">Muscle</tissue>
    </source>
</reference>
<organism evidence="1 2">
    <name type="scientific">Zosterops borbonicus</name>
    <dbReference type="NCBI Taxonomy" id="364589"/>
    <lineage>
        <taxon>Eukaryota</taxon>
        <taxon>Metazoa</taxon>
        <taxon>Chordata</taxon>
        <taxon>Craniata</taxon>
        <taxon>Vertebrata</taxon>
        <taxon>Euteleostomi</taxon>
        <taxon>Archelosauria</taxon>
        <taxon>Archosauria</taxon>
        <taxon>Dinosauria</taxon>
        <taxon>Saurischia</taxon>
        <taxon>Theropoda</taxon>
        <taxon>Coelurosauria</taxon>
        <taxon>Aves</taxon>
        <taxon>Neognathae</taxon>
        <taxon>Neoaves</taxon>
        <taxon>Telluraves</taxon>
        <taxon>Australaves</taxon>
        <taxon>Passeriformes</taxon>
        <taxon>Sylvioidea</taxon>
        <taxon>Zosteropidae</taxon>
        <taxon>Zosterops</taxon>
    </lineage>
</organism>
<proteinExistence type="predicted"/>
<dbReference type="AlphaFoldDB" id="A0A8K1LNU6"/>
<dbReference type="Proteomes" id="UP000796761">
    <property type="component" value="Unassembled WGS sequence"/>
</dbReference>
<keyword evidence="2" id="KW-1185">Reference proteome</keyword>
<sequence length="131" mass="14846">MGGAEIHLQTMEDPTPEQVDVPKEAVTHWEGCAGASSWQGLHPCGERNCGWSWFSGRICDPMDSPCWSSLFPKDPSTLWKRLMLEQVGKSCSLWERPTLEFMKDYFQCVGPADGVGKSVRRKEHQRQCVMN</sequence>
<gene>
    <name evidence="1" type="ORF">HGM15179_006595</name>
</gene>
<dbReference type="EMBL" id="SWJQ01000147">
    <property type="protein sequence ID" value="TRZ20461.1"/>
    <property type="molecule type" value="Genomic_DNA"/>
</dbReference>
<name>A0A8K1LNU6_9PASS</name>
<accession>A0A8K1LNU6</accession>
<comment type="caution">
    <text evidence="1">The sequence shown here is derived from an EMBL/GenBank/DDBJ whole genome shotgun (WGS) entry which is preliminary data.</text>
</comment>
<evidence type="ECO:0000313" key="1">
    <source>
        <dbReference type="EMBL" id="TRZ20461.1"/>
    </source>
</evidence>